<protein>
    <submittedName>
        <fullName evidence="2">Uncharacterized protein</fullName>
    </submittedName>
</protein>
<feature type="chain" id="PRO_5020359370" evidence="1">
    <location>
        <begin position="19"/>
        <end position="237"/>
    </location>
</feature>
<evidence type="ECO:0000256" key="1">
    <source>
        <dbReference type="SAM" id="SignalP"/>
    </source>
</evidence>
<dbReference type="Proteomes" id="UP000269721">
    <property type="component" value="Unassembled WGS sequence"/>
</dbReference>
<sequence length="237" mass="25943">MPLLFSLVPGLAPLRLLASSGYSFPAYLPQGLSNLATEQQRKGNNSRWLPIICYTSGHSLGDYGKTGAEKVDGICVVERRNQEEGAGKGDLGGSGRSDRYESSIRYAKTMSMVNATVSMIKLPASLGPNPEPKRRSSGMKSISNFQKLTAHAINLTTDYYYPNKKEVKAANALSSMRLVGDFYVSVNSGKVLGTSHSLKELPQYGHNWFLYPTIMHVGLNLQKAVVKFSHTILIARL</sequence>
<proteinExistence type="predicted"/>
<organism evidence="2 3">
    <name type="scientific">Blyttiomyces helicus</name>
    <dbReference type="NCBI Taxonomy" id="388810"/>
    <lineage>
        <taxon>Eukaryota</taxon>
        <taxon>Fungi</taxon>
        <taxon>Fungi incertae sedis</taxon>
        <taxon>Chytridiomycota</taxon>
        <taxon>Chytridiomycota incertae sedis</taxon>
        <taxon>Chytridiomycetes</taxon>
        <taxon>Chytridiomycetes incertae sedis</taxon>
        <taxon>Blyttiomyces</taxon>
    </lineage>
</organism>
<dbReference type="EMBL" id="KZ995937">
    <property type="protein sequence ID" value="RKO89697.1"/>
    <property type="molecule type" value="Genomic_DNA"/>
</dbReference>
<name>A0A4V1IRD7_9FUNG</name>
<reference evidence="3" key="1">
    <citation type="journal article" date="2018" name="Nat. Microbiol.">
        <title>Leveraging single-cell genomics to expand the fungal tree of life.</title>
        <authorList>
            <person name="Ahrendt S.R."/>
            <person name="Quandt C.A."/>
            <person name="Ciobanu D."/>
            <person name="Clum A."/>
            <person name="Salamov A."/>
            <person name="Andreopoulos B."/>
            <person name="Cheng J.F."/>
            <person name="Woyke T."/>
            <person name="Pelin A."/>
            <person name="Henrissat B."/>
            <person name="Reynolds N.K."/>
            <person name="Benny G.L."/>
            <person name="Smith M.E."/>
            <person name="James T.Y."/>
            <person name="Grigoriev I.V."/>
        </authorList>
    </citation>
    <scope>NUCLEOTIDE SEQUENCE [LARGE SCALE GENOMIC DNA]</scope>
</reference>
<dbReference type="AlphaFoldDB" id="A0A4V1IRD7"/>
<evidence type="ECO:0000313" key="2">
    <source>
        <dbReference type="EMBL" id="RKO89697.1"/>
    </source>
</evidence>
<gene>
    <name evidence="2" type="ORF">BDK51DRAFT_28074</name>
</gene>
<evidence type="ECO:0000313" key="3">
    <source>
        <dbReference type="Proteomes" id="UP000269721"/>
    </source>
</evidence>
<accession>A0A4V1IRD7</accession>
<keyword evidence="3" id="KW-1185">Reference proteome</keyword>
<feature type="signal peptide" evidence="1">
    <location>
        <begin position="1"/>
        <end position="18"/>
    </location>
</feature>
<keyword evidence="1" id="KW-0732">Signal</keyword>